<feature type="region of interest" description="Disordered" evidence="3">
    <location>
        <begin position="1129"/>
        <end position="1160"/>
    </location>
</feature>
<feature type="compositionally biased region" description="Polar residues" evidence="3">
    <location>
        <begin position="515"/>
        <end position="538"/>
    </location>
</feature>
<feature type="region of interest" description="Disordered" evidence="3">
    <location>
        <begin position="300"/>
        <end position="332"/>
    </location>
</feature>
<protein>
    <submittedName>
        <fullName evidence="5">Cingulin 1</fullName>
    </submittedName>
</protein>
<reference evidence="5 6" key="1">
    <citation type="journal article" date="2021" name="Sci. Rep.">
        <title>Chromosome anchoring in Senegalese sole (Solea senegalensis) reveals sex-associated markers and genome rearrangements in flatfish.</title>
        <authorList>
            <person name="Guerrero-Cozar I."/>
            <person name="Gomez-Garrido J."/>
            <person name="Berbel C."/>
            <person name="Martinez-Blanch J.F."/>
            <person name="Alioto T."/>
            <person name="Claros M.G."/>
            <person name="Gagnaire P.A."/>
            <person name="Manchado M."/>
        </authorList>
    </citation>
    <scope>NUCLEOTIDE SEQUENCE [LARGE SCALE GENOMIC DNA]</scope>
    <source>
        <strain evidence="5">Sse05_10M</strain>
    </source>
</reference>
<dbReference type="GO" id="GO:0016459">
    <property type="term" value="C:myosin complex"/>
    <property type="evidence" value="ECO:0007669"/>
    <property type="project" value="InterPro"/>
</dbReference>
<dbReference type="EMBL" id="JAGKHQ010000014">
    <property type="protein sequence ID" value="KAG7498503.1"/>
    <property type="molecule type" value="Genomic_DNA"/>
</dbReference>
<feature type="region of interest" description="Disordered" evidence="3">
    <location>
        <begin position="458"/>
        <end position="560"/>
    </location>
</feature>
<evidence type="ECO:0000313" key="6">
    <source>
        <dbReference type="Proteomes" id="UP000693946"/>
    </source>
</evidence>
<feature type="compositionally biased region" description="Basic and acidic residues" evidence="3">
    <location>
        <begin position="1136"/>
        <end position="1158"/>
    </location>
</feature>
<evidence type="ECO:0000313" key="5">
    <source>
        <dbReference type="EMBL" id="KAG7498503.1"/>
    </source>
</evidence>
<gene>
    <name evidence="5" type="ORF">JOB18_010752</name>
</gene>
<feature type="compositionally biased region" description="Polar residues" evidence="3">
    <location>
        <begin position="470"/>
        <end position="483"/>
    </location>
</feature>
<feature type="compositionally biased region" description="Basic and acidic residues" evidence="3">
    <location>
        <begin position="137"/>
        <end position="153"/>
    </location>
</feature>
<keyword evidence="1 2" id="KW-0175">Coiled coil</keyword>
<name>A0AAV6QZE5_SOLSE</name>
<feature type="coiled-coil region" evidence="2">
    <location>
        <begin position="703"/>
        <end position="835"/>
    </location>
</feature>
<evidence type="ECO:0000256" key="3">
    <source>
        <dbReference type="SAM" id="MobiDB-lite"/>
    </source>
</evidence>
<evidence type="ECO:0000256" key="2">
    <source>
        <dbReference type="SAM" id="Coils"/>
    </source>
</evidence>
<dbReference type="GO" id="GO:0005923">
    <property type="term" value="C:bicellular tight junction"/>
    <property type="evidence" value="ECO:0007669"/>
    <property type="project" value="TreeGrafter"/>
</dbReference>
<feature type="compositionally biased region" description="Basic and acidic residues" evidence="3">
    <location>
        <begin position="303"/>
        <end position="317"/>
    </location>
</feature>
<proteinExistence type="predicted"/>
<dbReference type="PANTHER" id="PTHR46349">
    <property type="entry name" value="CINGULIN-LIKE PROTEIN 1-RELATED"/>
    <property type="match status" value="1"/>
</dbReference>
<feature type="domain" description="Myosin tail" evidence="4">
    <location>
        <begin position="942"/>
        <end position="1165"/>
    </location>
</feature>
<feature type="compositionally biased region" description="Basic residues" evidence="3">
    <location>
        <begin position="77"/>
        <end position="89"/>
    </location>
</feature>
<sequence length="1217" mass="140572">MLVRYPGEFETQNNEWLISFLSIFDRLVPWHNIFKPPPGRVTRFHQVYHTWSVFSLQCSVSVIRQQLSDQSVSRSNKQLRNKPTVRWRRTGQAWPRPLTHPPGKLTPVRQEQRFVSHSVTAQRGGGGGRQRQQSPEFQRHSEDIPASVDKTEDNVTANQPGSECEENPGLWRFAVWSKELTFELQQLQRRTEQELCNINTQLLQIEGRRQLLNSELLHLHKKKKQNEEELRRSSSLPSTTFQLCALHELQASITECLVQSEGLVFQEEALCALRDLLSQDLQTYQEETKRLTRFTRRVLQPSHRSEGEDAFTHRRGDQSMQGKNETGQNNNMTTNKEEAEQFWKATYMKPSTGLSRSSNLRRASSIKDLINKFSGSEYVSSYGTLQSPTSGVGRSPRWVSMEALHSTKSSTSSKVDGPIPSIKVIPPLKETIKDEDKSAARDAKATQITARMDCSVEDRVESADPLPRNKAQTIVDSGRNSMADSGMGSESEFELNKQPDSPTEEEPSTPRVTSASQNPKYQLFLNNDLRTNDLKTNGLSGGKNTDAPGAGGSSGENGPRLARWETTRLGQNQYRGSLESLTSRDWDTMSDRLGVVDSPPRVFNSPYTTTASMDYNPVYRMSEYKVQSGLSPATSEMNLYSMNNRSTSPVGINTSANLTTQRSRFSTYDTLRRRPEVNVPQVVSTHYSLRSATLGGPNKKDYIEELTKQLDACQKRNQFLEAESVEMEKERNQIRFEMRGLLVNNEDLLRTNAQLSNEMKKMREQMIEMERENQLMGEKYREMEVEVRQARDIMVEANTQEYAFNFLQQSLKNKIQDAEENLEKQTQHAQTLGEKLWLAERQLEEFEVDKETKDKKTSELNSTIIRLETELSEAVQVSTQAVAEMNLQKKLRDDAHLRVEELEEALLEKDQEVQKLQILVNRLQGEVSGKLIDKERTLEEEIQLRERLQLQCKQAERTVDDLQMELQGVNQARDDLSKQLKQAQEKMIDLESDLEELHDSEQRWAAKHKRTIEQTEQLQLKLIQEKDLNDQLETDKVVMERQLRELRLEVDELQSSRVQEDVISRAESRVKELENFLRTEERNKAVLTNTISKLERRINELSDQMEEEHRISTEQKDLMNQRIRSLKRQLNETEEEASRKEAQYRHTQRELTEERETSSRLQRQLLDQHLQSKRKEALTIRQTLDNLRLDLSVDDEDEEQQQQLPPSKEQTENVSNV</sequence>
<dbReference type="AlphaFoldDB" id="A0AAV6QZE5"/>
<feature type="compositionally biased region" description="Polar residues" evidence="3">
    <location>
        <begin position="318"/>
        <end position="332"/>
    </location>
</feature>
<evidence type="ECO:0000259" key="4">
    <source>
        <dbReference type="Pfam" id="PF01576"/>
    </source>
</evidence>
<keyword evidence="6" id="KW-1185">Reference proteome</keyword>
<dbReference type="GO" id="GO:0150105">
    <property type="term" value="P:protein localization to cell-cell junction"/>
    <property type="evidence" value="ECO:0007669"/>
    <property type="project" value="TreeGrafter"/>
</dbReference>
<evidence type="ECO:0000256" key="1">
    <source>
        <dbReference type="ARBA" id="ARBA00023054"/>
    </source>
</evidence>
<dbReference type="Proteomes" id="UP000693946">
    <property type="component" value="Linkage Group LG21"/>
</dbReference>
<feature type="region of interest" description="Disordered" evidence="3">
    <location>
        <begin position="71"/>
        <end position="166"/>
    </location>
</feature>
<dbReference type="PANTHER" id="PTHR46349:SF2">
    <property type="entry name" value="CINGULIN-LIKE PROTEIN 1"/>
    <property type="match status" value="1"/>
</dbReference>
<organism evidence="5 6">
    <name type="scientific">Solea senegalensis</name>
    <name type="common">Senegalese sole</name>
    <dbReference type="NCBI Taxonomy" id="28829"/>
    <lineage>
        <taxon>Eukaryota</taxon>
        <taxon>Metazoa</taxon>
        <taxon>Chordata</taxon>
        <taxon>Craniata</taxon>
        <taxon>Vertebrata</taxon>
        <taxon>Euteleostomi</taxon>
        <taxon>Actinopterygii</taxon>
        <taxon>Neopterygii</taxon>
        <taxon>Teleostei</taxon>
        <taxon>Neoteleostei</taxon>
        <taxon>Acanthomorphata</taxon>
        <taxon>Carangaria</taxon>
        <taxon>Pleuronectiformes</taxon>
        <taxon>Pleuronectoidei</taxon>
        <taxon>Soleidae</taxon>
        <taxon>Solea</taxon>
    </lineage>
</organism>
<accession>A0AAV6QZE5</accession>
<dbReference type="InterPro" id="IPR002928">
    <property type="entry name" value="Myosin_tail"/>
</dbReference>
<dbReference type="Pfam" id="PF01576">
    <property type="entry name" value="Myosin_tail_1"/>
    <property type="match status" value="1"/>
</dbReference>
<feature type="region of interest" description="Disordered" evidence="3">
    <location>
        <begin position="1192"/>
        <end position="1217"/>
    </location>
</feature>
<comment type="caution">
    <text evidence="5">The sequence shown here is derived from an EMBL/GenBank/DDBJ whole genome shotgun (WGS) entry which is preliminary data.</text>
</comment>